<proteinExistence type="predicted"/>
<dbReference type="STRING" id="4795.A0A225WAE2"/>
<keyword evidence="2" id="KW-1185">Reference proteome</keyword>
<gene>
    <name evidence="1" type="ORF">PHMEG_00012155</name>
</gene>
<accession>A0A225WAE2</accession>
<evidence type="ECO:0000313" key="1">
    <source>
        <dbReference type="EMBL" id="OWZ14374.1"/>
    </source>
</evidence>
<dbReference type="Proteomes" id="UP000198211">
    <property type="component" value="Unassembled WGS sequence"/>
</dbReference>
<sequence length="272" mass="30997">MVDALMLPFIEVQGQVEIRPYNVGEVVPVAKAIPQPEQLTGAAVAMEKRPKCLKLLAYWRTFDCVTADQLQVMMIVLEAHNHFNLVKQPTQWIDKVEWGVSDMCSMFADTSAVTKVWTLDLGMQKYGKEEVMGYKLLDFRENLWLHTTSILMSLLVLSKEYDRVGICTIGSFASSASGNHWVAFLADKKAKVCKIFDPLEPPKNYTIIQESVESVEGWEYETVDWCKRKDGSSCGIWCIAVLEMLSDNTYRLQPYLRMRYLHKVIGLLTAPE</sequence>
<dbReference type="AlphaFoldDB" id="A0A225WAE2"/>
<reference evidence="2" key="1">
    <citation type="submission" date="2017-03" db="EMBL/GenBank/DDBJ databases">
        <title>Phytopthora megakarya and P. palmivora, two closely related causual agents of cacao black pod achieved similar genome size and gene model numbers by different mechanisms.</title>
        <authorList>
            <person name="Ali S."/>
            <person name="Shao J."/>
            <person name="Larry D.J."/>
            <person name="Kronmiller B."/>
            <person name="Shen D."/>
            <person name="Strem M.D."/>
            <person name="Melnick R.L."/>
            <person name="Guiltinan M.J."/>
            <person name="Tyler B.M."/>
            <person name="Meinhardt L.W."/>
            <person name="Bailey B.A."/>
        </authorList>
    </citation>
    <scope>NUCLEOTIDE SEQUENCE [LARGE SCALE GENOMIC DNA]</scope>
    <source>
        <strain evidence="2">zdho120</strain>
    </source>
</reference>
<dbReference type="OrthoDB" id="123750at2759"/>
<comment type="caution">
    <text evidence="1">The sequence shown here is derived from an EMBL/GenBank/DDBJ whole genome shotgun (WGS) entry which is preliminary data.</text>
</comment>
<name>A0A225WAE2_9STRA</name>
<protein>
    <recommendedName>
        <fullName evidence="3">Ubiquitin-like protease family profile domain-containing protein</fullName>
    </recommendedName>
</protein>
<dbReference type="SUPFAM" id="SSF54001">
    <property type="entry name" value="Cysteine proteinases"/>
    <property type="match status" value="1"/>
</dbReference>
<evidence type="ECO:0000313" key="2">
    <source>
        <dbReference type="Proteomes" id="UP000198211"/>
    </source>
</evidence>
<dbReference type="Gene3D" id="3.40.395.10">
    <property type="entry name" value="Adenoviral Proteinase, Chain A"/>
    <property type="match status" value="1"/>
</dbReference>
<evidence type="ECO:0008006" key="3">
    <source>
        <dbReference type="Google" id="ProtNLM"/>
    </source>
</evidence>
<dbReference type="EMBL" id="NBNE01001351">
    <property type="protein sequence ID" value="OWZ14374.1"/>
    <property type="molecule type" value="Genomic_DNA"/>
</dbReference>
<organism evidence="1 2">
    <name type="scientific">Phytophthora megakarya</name>
    <dbReference type="NCBI Taxonomy" id="4795"/>
    <lineage>
        <taxon>Eukaryota</taxon>
        <taxon>Sar</taxon>
        <taxon>Stramenopiles</taxon>
        <taxon>Oomycota</taxon>
        <taxon>Peronosporomycetes</taxon>
        <taxon>Peronosporales</taxon>
        <taxon>Peronosporaceae</taxon>
        <taxon>Phytophthora</taxon>
    </lineage>
</organism>
<dbReference type="InterPro" id="IPR038765">
    <property type="entry name" value="Papain-like_cys_pep_sf"/>
</dbReference>